<evidence type="ECO:0000256" key="1">
    <source>
        <dbReference type="SAM" id="MobiDB-lite"/>
    </source>
</evidence>
<evidence type="ECO:0000313" key="3">
    <source>
        <dbReference type="Proteomes" id="UP000594638"/>
    </source>
</evidence>
<feature type="compositionally biased region" description="Basic and acidic residues" evidence="1">
    <location>
        <begin position="60"/>
        <end position="88"/>
    </location>
</feature>
<reference evidence="2 3" key="1">
    <citation type="submission" date="2019-12" db="EMBL/GenBank/DDBJ databases">
        <authorList>
            <person name="Alioto T."/>
            <person name="Alioto T."/>
            <person name="Gomez Garrido J."/>
        </authorList>
    </citation>
    <scope>NUCLEOTIDE SEQUENCE [LARGE SCALE GENOMIC DNA]</scope>
</reference>
<comment type="caution">
    <text evidence="2">The sequence shown here is derived from an EMBL/GenBank/DDBJ whole genome shotgun (WGS) entry which is preliminary data.</text>
</comment>
<feature type="region of interest" description="Disordered" evidence="1">
    <location>
        <begin position="1"/>
        <end position="26"/>
    </location>
</feature>
<sequence>MEILPVKREKKHKKQSRKTENNEADATEILESENLCTPTVVDKQGFEKDEITEIEQEGGETVKKNNKAKKDAKGTKMEEEKSTNENELFRMCSEASV</sequence>
<feature type="region of interest" description="Disordered" evidence="1">
    <location>
        <begin position="56"/>
        <end position="97"/>
    </location>
</feature>
<dbReference type="Gramene" id="OE9A100515T1">
    <property type="protein sequence ID" value="OE9A100515C1"/>
    <property type="gene ID" value="OE9A100515"/>
</dbReference>
<proteinExistence type="predicted"/>
<name>A0A8S0VIA2_OLEEU</name>
<organism evidence="2 3">
    <name type="scientific">Olea europaea subsp. europaea</name>
    <dbReference type="NCBI Taxonomy" id="158383"/>
    <lineage>
        <taxon>Eukaryota</taxon>
        <taxon>Viridiplantae</taxon>
        <taxon>Streptophyta</taxon>
        <taxon>Embryophyta</taxon>
        <taxon>Tracheophyta</taxon>
        <taxon>Spermatophyta</taxon>
        <taxon>Magnoliopsida</taxon>
        <taxon>eudicotyledons</taxon>
        <taxon>Gunneridae</taxon>
        <taxon>Pentapetalae</taxon>
        <taxon>asterids</taxon>
        <taxon>lamiids</taxon>
        <taxon>Lamiales</taxon>
        <taxon>Oleaceae</taxon>
        <taxon>Oleeae</taxon>
        <taxon>Olea</taxon>
    </lineage>
</organism>
<gene>
    <name evidence="2" type="ORF">OLEA9_A100515</name>
</gene>
<protein>
    <submittedName>
        <fullName evidence="2">Uncharacterized protein</fullName>
    </submittedName>
</protein>
<dbReference type="Proteomes" id="UP000594638">
    <property type="component" value="Unassembled WGS sequence"/>
</dbReference>
<keyword evidence="3" id="KW-1185">Reference proteome</keyword>
<evidence type="ECO:0000313" key="2">
    <source>
        <dbReference type="EMBL" id="CAA3029965.1"/>
    </source>
</evidence>
<dbReference type="AlphaFoldDB" id="A0A8S0VIA2"/>
<accession>A0A8S0VIA2</accession>
<dbReference type="EMBL" id="CACTIH010009342">
    <property type="protein sequence ID" value="CAA3029965.1"/>
    <property type="molecule type" value="Genomic_DNA"/>
</dbReference>